<feature type="non-terminal residue" evidence="1">
    <location>
        <position position="1"/>
    </location>
</feature>
<evidence type="ECO:0000313" key="1">
    <source>
        <dbReference type="EMBL" id="KAL0176124.1"/>
    </source>
</evidence>
<proteinExistence type="predicted"/>
<accession>A0ABD0PQH0</accession>
<reference evidence="1 2" key="1">
    <citation type="submission" date="2024-05" db="EMBL/GenBank/DDBJ databases">
        <title>Genome sequencing and assembly of Indian major carp, Cirrhinus mrigala (Hamilton, 1822).</title>
        <authorList>
            <person name="Mohindra V."/>
            <person name="Chowdhury L.M."/>
            <person name="Lal K."/>
            <person name="Jena J.K."/>
        </authorList>
    </citation>
    <scope>NUCLEOTIDE SEQUENCE [LARGE SCALE GENOMIC DNA]</scope>
    <source>
        <strain evidence="1">CM1030</strain>
        <tissue evidence="1">Blood</tissue>
    </source>
</reference>
<organism evidence="1 2">
    <name type="scientific">Cirrhinus mrigala</name>
    <name type="common">Mrigala</name>
    <dbReference type="NCBI Taxonomy" id="683832"/>
    <lineage>
        <taxon>Eukaryota</taxon>
        <taxon>Metazoa</taxon>
        <taxon>Chordata</taxon>
        <taxon>Craniata</taxon>
        <taxon>Vertebrata</taxon>
        <taxon>Euteleostomi</taxon>
        <taxon>Actinopterygii</taxon>
        <taxon>Neopterygii</taxon>
        <taxon>Teleostei</taxon>
        <taxon>Ostariophysi</taxon>
        <taxon>Cypriniformes</taxon>
        <taxon>Cyprinidae</taxon>
        <taxon>Labeoninae</taxon>
        <taxon>Labeonini</taxon>
        <taxon>Cirrhinus</taxon>
    </lineage>
</organism>
<dbReference type="Proteomes" id="UP001529510">
    <property type="component" value="Unassembled WGS sequence"/>
</dbReference>
<keyword evidence="2" id="KW-1185">Reference proteome</keyword>
<name>A0ABD0PQH0_CIRMR</name>
<evidence type="ECO:0000313" key="2">
    <source>
        <dbReference type="Proteomes" id="UP001529510"/>
    </source>
</evidence>
<protein>
    <submittedName>
        <fullName evidence="1">Uncharacterized protein</fullName>
    </submittedName>
</protein>
<sequence length="51" mass="5760">TTALSCILNTAACNLKLKLWQEAVESCDEVTRDLLTLSRLNGVRLHRGYRI</sequence>
<dbReference type="AlphaFoldDB" id="A0ABD0PQH0"/>
<dbReference type="EMBL" id="JAMKFB020000014">
    <property type="protein sequence ID" value="KAL0176124.1"/>
    <property type="molecule type" value="Genomic_DNA"/>
</dbReference>
<gene>
    <name evidence="1" type="ORF">M9458_028454</name>
</gene>
<comment type="caution">
    <text evidence="1">The sequence shown here is derived from an EMBL/GenBank/DDBJ whole genome shotgun (WGS) entry which is preliminary data.</text>
</comment>
<dbReference type="Gene3D" id="1.10.150.160">
    <property type="match status" value="1"/>
</dbReference>